<evidence type="ECO:0000313" key="2">
    <source>
        <dbReference type="Proteomes" id="UP001249851"/>
    </source>
</evidence>
<reference evidence="1" key="2">
    <citation type="journal article" date="2023" name="Science">
        <title>Genomic signatures of disease resistance in endangered staghorn corals.</title>
        <authorList>
            <person name="Vollmer S.V."/>
            <person name="Selwyn J.D."/>
            <person name="Despard B.A."/>
            <person name="Roesel C.L."/>
        </authorList>
    </citation>
    <scope>NUCLEOTIDE SEQUENCE</scope>
    <source>
        <strain evidence="1">K2</strain>
    </source>
</reference>
<dbReference type="Proteomes" id="UP001249851">
    <property type="component" value="Unassembled WGS sequence"/>
</dbReference>
<dbReference type="EMBL" id="JARQWQ010000082">
    <property type="protein sequence ID" value="KAK2552866.1"/>
    <property type="molecule type" value="Genomic_DNA"/>
</dbReference>
<evidence type="ECO:0000313" key="1">
    <source>
        <dbReference type="EMBL" id="KAK2552866.1"/>
    </source>
</evidence>
<gene>
    <name evidence="1" type="ORF">P5673_025813</name>
</gene>
<proteinExistence type="predicted"/>
<reference evidence="1" key="1">
    <citation type="journal article" date="2023" name="G3 (Bethesda)">
        <title>Whole genome assembly and annotation of the endangered Caribbean coral Acropora cervicornis.</title>
        <authorList>
            <person name="Selwyn J.D."/>
            <person name="Vollmer S.V."/>
        </authorList>
    </citation>
    <scope>NUCLEOTIDE SEQUENCE</scope>
    <source>
        <strain evidence="1">K2</strain>
    </source>
</reference>
<accession>A0AAD9Q1D2</accession>
<keyword evidence="2" id="KW-1185">Reference proteome</keyword>
<organism evidence="1 2">
    <name type="scientific">Acropora cervicornis</name>
    <name type="common">Staghorn coral</name>
    <dbReference type="NCBI Taxonomy" id="6130"/>
    <lineage>
        <taxon>Eukaryota</taxon>
        <taxon>Metazoa</taxon>
        <taxon>Cnidaria</taxon>
        <taxon>Anthozoa</taxon>
        <taxon>Hexacorallia</taxon>
        <taxon>Scleractinia</taxon>
        <taxon>Astrocoeniina</taxon>
        <taxon>Acroporidae</taxon>
        <taxon>Acropora</taxon>
    </lineage>
</organism>
<name>A0AAD9Q1D2_ACRCE</name>
<comment type="caution">
    <text evidence="1">The sequence shown here is derived from an EMBL/GenBank/DDBJ whole genome shotgun (WGS) entry which is preliminary data.</text>
</comment>
<sequence>MAMVLNQTAVTTTTPSLTRPIPSPGPFSHPSGCLTHRCSEGSIFTYSNAYPIPHCIHSNGQPPLQVQSMDLLDLADSRFSNSVILDDDALTSLILEMELDKINVLPELQVVNFDLTECSVLNTTNKELQS</sequence>
<protein>
    <submittedName>
        <fullName evidence="1">Uncharacterized protein</fullName>
    </submittedName>
</protein>
<dbReference type="Gene3D" id="6.10.140.2200">
    <property type="match status" value="1"/>
</dbReference>
<dbReference type="AlphaFoldDB" id="A0AAD9Q1D2"/>